<sequence>MHPPPVPERSHDNRGGESGVGSRIPDILRSHIIRRSRINFPITHSTPSFVMDLVAYLWPLVFPLLGAVIALIHIRVKGHEGVKRLETVLMWQIAIGLGLNMAYSGFGHLVIPD</sequence>
<dbReference type="AlphaFoldDB" id="A0A9X9S535"/>
<dbReference type="Pfam" id="PF20589">
    <property type="entry name" value="DUF6790"/>
    <property type="match status" value="1"/>
</dbReference>
<dbReference type="Proteomes" id="UP001163096">
    <property type="component" value="Chromosome"/>
</dbReference>
<keyword evidence="2" id="KW-0812">Transmembrane</keyword>
<proteinExistence type="predicted"/>
<name>A0A9X9S535_METOG</name>
<organism evidence="3 4">
    <name type="scientific">Methanogenium organophilum</name>
    <dbReference type="NCBI Taxonomy" id="2199"/>
    <lineage>
        <taxon>Archaea</taxon>
        <taxon>Methanobacteriati</taxon>
        <taxon>Methanobacteriota</taxon>
        <taxon>Stenosarchaea group</taxon>
        <taxon>Methanomicrobia</taxon>
        <taxon>Methanomicrobiales</taxon>
        <taxon>Methanomicrobiaceae</taxon>
        <taxon>Methanogenium</taxon>
    </lineage>
</organism>
<feature type="transmembrane region" description="Helical" evidence="2">
    <location>
        <begin position="88"/>
        <end position="111"/>
    </location>
</feature>
<reference evidence="3" key="1">
    <citation type="submission" date="2022-11" db="EMBL/GenBank/DDBJ databases">
        <title>Complete genome sequence of Methanogenium organophilum DSM 3596.</title>
        <authorList>
            <person name="Chen S.-C."/>
            <person name="Lai S.-J."/>
            <person name="You Y.-T."/>
        </authorList>
    </citation>
    <scope>NUCLEOTIDE SEQUENCE</scope>
    <source>
        <strain evidence="3">DSM 3596</strain>
    </source>
</reference>
<evidence type="ECO:0000313" key="3">
    <source>
        <dbReference type="EMBL" id="WAI02219.1"/>
    </source>
</evidence>
<dbReference type="EMBL" id="CP113361">
    <property type="protein sequence ID" value="WAI02219.1"/>
    <property type="molecule type" value="Genomic_DNA"/>
</dbReference>
<protein>
    <submittedName>
        <fullName evidence="3">Uncharacterized protein</fullName>
    </submittedName>
</protein>
<keyword evidence="4" id="KW-1185">Reference proteome</keyword>
<evidence type="ECO:0000256" key="1">
    <source>
        <dbReference type="SAM" id="MobiDB-lite"/>
    </source>
</evidence>
<dbReference type="KEGG" id="mou:OU421_04935"/>
<evidence type="ECO:0000256" key="2">
    <source>
        <dbReference type="SAM" id="Phobius"/>
    </source>
</evidence>
<dbReference type="InterPro" id="IPR046740">
    <property type="entry name" value="DUF6790"/>
</dbReference>
<evidence type="ECO:0000313" key="4">
    <source>
        <dbReference type="Proteomes" id="UP001163096"/>
    </source>
</evidence>
<feature type="transmembrane region" description="Helical" evidence="2">
    <location>
        <begin position="56"/>
        <end position="76"/>
    </location>
</feature>
<accession>A0A9X9S535</accession>
<keyword evidence="2" id="KW-0472">Membrane</keyword>
<keyword evidence="2" id="KW-1133">Transmembrane helix</keyword>
<feature type="region of interest" description="Disordered" evidence="1">
    <location>
        <begin position="1"/>
        <end position="23"/>
    </location>
</feature>
<gene>
    <name evidence="3" type="ORF">OU421_04935</name>
</gene>